<proteinExistence type="predicted"/>
<accession>A0A1E3NQ15</accession>
<feature type="compositionally biased region" description="Low complexity" evidence="1">
    <location>
        <begin position="50"/>
        <end position="71"/>
    </location>
</feature>
<reference evidence="2 3" key="1">
    <citation type="journal article" date="2016" name="Proc. Natl. Acad. Sci. U.S.A.">
        <title>Comparative genomics of biotechnologically important yeasts.</title>
        <authorList>
            <person name="Riley R."/>
            <person name="Haridas S."/>
            <person name="Wolfe K.H."/>
            <person name="Lopes M.R."/>
            <person name="Hittinger C.T."/>
            <person name="Goeker M."/>
            <person name="Salamov A.A."/>
            <person name="Wisecaver J.H."/>
            <person name="Long T.M."/>
            <person name="Calvey C.H."/>
            <person name="Aerts A.L."/>
            <person name="Barry K.W."/>
            <person name="Choi C."/>
            <person name="Clum A."/>
            <person name="Coughlan A.Y."/>
            <person name="Deshpande S."/>
            <person name="Douglass A.P."/>
            <person name="Hanson S.J."/>
            <person name="Klenk H.-P."/>
            <person name="LaButti K.M."/>
            <person name="Lapidus A."/>
            <person name="Lindquist E.A."/>
            <person name="Lipzen A.M."/>
            <person name="Meier-Kolthoff J.P."/>
            <person name="Ohm R.A."/>
            <person name="Otillar R.P."/>
            <person name="Pangilinan J.L."/>
            <person name="Peng Y."/>
            <person name="Rokas A."/>
            <person name="Rosa C.A."/>
            <person name="Scheuner C."/>
            <person name="Sibirny A.A."/>
            <person name="Slot J.C."/>
            <person name="Stielow J.B."/>
            <person name="Sun H."/>
            <person name="Kurtzman C.P."/>
            <person name="Blackwell M."/>
            <person name="Grigoriev I.V."/>
            <person name="Jeffries T.W."/>
        </authorList>
    </citation>
    <scope>NUCLEOTIDE SEQUENCE [LARGE SCALE GENOMIC DNA]</scope>
    <source>
        <strain evidence="2 3">NRRL Y-2026</strain>
    </source>
</reference>
<organism evidence="2 3">
    <name type="scientific">Pichia membranifaciens NRRL Y-2026</name>
    <dbReference type="NCBI Taxonomy" id="763406"/>
    <lineage>
        <taxon>Eukaryota</taxon>
        <taxon>Fungi</taxon>
        <taxon>Dikarya</taxon>
        <taxon>Ascomycota</taxon>
        <taxon>Saccharomycotina</taxon>
        <taxon>Pichiomycetes</taxon>
        <taxon>Pichiales</taxon>
        <taxon>Pichiaceae</taxon>
        <taxon>Pichia</taxon>
    </lineage>
</organism>
<evidence type="ECO:0000313" key="3">
    <source>
        <dbReference type="Proteomes" id="UP000094455"/>
    </source>
</evidence>
<dbReference type="AlphaFoldDB" id="A0A1E3NQ15"/>
<feature type="compositionally biased region" description="Low complexity" evidence="1">
    <location>
        <begin position="82"/>
        <end position="108"/>
    </location>
</feature>
<gene>
    <name evidence="2" type="ORF">PICMEDRAFT_16008</name>
</gene>
<evidence type="ECO:0008006" key="4">
    <source>
        <dbReference type="Google" id="ProtNLM"/>
    </source>
</evidence>
<keyword evidence="3" id="KW-1185">Reference proteome</keyword>
<dbReference type="RefSeq" id="XP_019019310.1">
    <property type="nucleotide sequence ID" value="XM_019161054.1"/>
</dbReference>
<feature type="compositionally biased region" description="Polar residues" evidence="1">
    <location>
        <begin position="72"/>
        <end position="81"/>
    </location>
</feature>
<sequence>MDESINSQELKDSKKEVLEIPDLETKIDHIASIPKFNSSFSIVPPSEMLHSNPSSKNSLHSNSASHSDYSNPHSQPQSANYSVNSTSNPNSAPNSNSNSNSNSNTHTSANLERHTTGAMKKKHSFGSFNNSANVTSFRAEAQPGIRNSMMSDYSGVVQHVDIDTIKFVGNKESLQLSQIHGISSSENSLVSDNYINDKNLSPIDPALPLETKNSTSDSLEIPARSLRRPTLSNLDGDSMIKVIKTKNDISPNKRTLSSPPPKSPLPKLNANIPTSTSSSPLRGKHSRNTSGTSDASLKLHGRLDDIMKEVENLKLEFKDEEITPVEKRKVANTATTYSMSSTINSAYTSNSFHTANSGSIHSQSSEKKNLFEDFMEEPTENLNIGTTTMDMDPSIPTIKGESAPSPSKSSEKDNPVQQSEEFKEKLENPKTQQKRLSSHSHHSRHQKSTNANRSKRKSTSGKNKIRPFSYETLAKLLNATDGIIIGQEFATLNIPAEEKFLIERIVDSISRLTANMMLNPARYEQSCARLEHVLNVLEGFD</sequence>
<dbReference type="OrthoDB" id="4067583at2759"/>
<feature type="region of interest" description="Disordered" evidence="1">
    <location>
        <begin position="381"/>
        <end position="465"/>
    </location>
</feature>
<feature type="compositionally biased region" description="Basic and acidic residues" evidence="1">
    <location>
        <begin position="409"/>
        <end position="428"/>
    </location>
</feature>
<protein>
    <recommendedName>
        <fullName evidence="4">Protein NBA1</fullName>
    </recommendedName>
</protein>
<dbReference type="STRING" id="763406.A0A1E3NQ15"/>
<evidence type="ECO:0000256" key="1">
    <source>
        <dbReference type="SAM" id="MobiDB-lite"/>
    </source>
</evidence>
<feature type="compositionally biased region" description="Basic residues" evidence="1">
    <location>
        <begin position="432"/>
        <end position="465"/>
    </location>
</feature>
<feature type="region of interest" description="Disordered" evidence="1">
    <location>
        <begin position="244"/>
        <end position="296"/>
    </location>
</feature>
<dbReference type="EMBL" id="KV454002">
    <property type="protein sequence ID" value="ODQ48197.1"/>
    <property type="molecule type" value="Genomic_DNA"/>
</dbReference>
<dbReference type="GeneID" id="30177741"/>
<feature type="region of interest" description="Disordered" evidence="1">
    <location>
        <begin position="34"/>
        <end position="108"/>
    </location>
</feature>
<evidence type="ECO:0000313" key="2">
    <source>
        <dbReference type="EMBL" id="ODQ48197.1"/>
    </source>
</evidence>
<dbReference type="Proteomes" id="UP000094455">
    <property type="component" value="Unassembled WGS sequence"/>
</dbReference>
<feature type="compositionally biased region" description="Polar residues" evidence="1">
    <location>
        <begin position="271"/>
        <end position="280"/>
    </location>
</feature>
<name>A0A1E3NQ15_9ASCO</name>